<reference evidence="2" key="1">
    <citation type="journal article" date="2012" name="Proc. Natl. Acad. Sci. U.S.A.">
        <title>Antigenic diversity is generated by distinct evolutionary mechanisms in African trypanosome species.</title>
        <authorList>
            <person name="Jackson A.P."/>
            <person name="Berry A."/>
            <person name="Aslett M."/>
            <person name="Allison H.C."/>
            <person name="Burton P."/>
            <person name="Vavrova-Anderson J."/>
            <person name="Brown R."/>
            <person name="Browne H."/>
            <person name="Corton N."/>
            <person name="Hauser H."/>
            <person name="Gamble J."/>
            <person name="Gilderthorp R."/>
            <person name="Marcello L."/>
            <person name="McQuillan J."/>
            <person name="Otto T.D."/>
            <person name="Quail M.A."/>
            <person name="Sanders M.J."/>
            <person name="van Tonder A."/>
            <person name="Ginger M.L."/>
            <person name="Field M.C."/>
            <person name="Barry J.D."/>
            <person name="Hertz-Fowler C."/>
            <person name="Berriman M."/>
        </authorList>
    </citation>
    <scope>NUCLEOTIDE SEQUENCE</scope>
    <source>
        <strain evidence="2">IL3000</strain>
    </source>
</reference>
<evidence type="ECO:0000259" key="1">
    <source>
        <dbReference type="Pfam" id="PF13638"/>
    </source>
</evidence>
<sequence>MTHGHDPPSHSPPSICGRGRRAGRFVRLHEAIAASRVAHGSGVGARAWLPPVVAEENVRPTELPRVRAEVHRGGQPKRDLLQLPSFTNIVFDTSSLLCTSIGVLNNLMKWYVVSVPFCVVCELDKICSHNNRCVADRRSLWRALKLRNFMLMNVDKEHFRMQRLREVYKLDHSPGIEQNHIGCLGFALYLTERDDKSVLLVTEDEQLCTKGKKMNIATCNFSELRQILEAILHSCEYTSRGELRICVQ</sequence>
<dbReference type="Gene3D" id="3.40.50.1010">
    <property type="entry name" value="5'-nuclease"/>
    <property type="match status" value="1"/>
</dbReference>
<dbReference type="InterPro" id="IPR002716">
    <property type="entry name" value="PIN_dom"/>
</dbReference>
<gene>
    <name evidence="2" type="ORF">TCIL3000_11_3250</name>
</gene>
<proteinExistence type="predicted"/>
<protein>
    <submittedName>
        <fullName evidence="2">Uncharacterized protein TCIL3000_11_3250</fullName>
    </submittedName>
</protein>
<dbReference type="EMBL" id="HE575324">
    <property type="protein sequence ID" value="CCC94927.1"/>
    <property type="molecule type" value="Genomic_DNA"/>
</dbReference>
<dbReference type="AlphaFoldDB" id="G0UZV8"/>
<accession>G0UZV8</accession>
<dbReference type="Pfam" id="PF13638">
    <property type="entry name" value="PIN_4"/>
    <property type="match status" value="1"/>
</dbReference>
<feature type="domain" description="PIN" evidence="1">
    <location>
        <begin position="89"/>
        <end position="221"/>
    </location>
</feature>
<organism evidence="2">
    <name type="scientific">Trypanosoma congolense (strain IL3000)</name>
    <dbReference type="NCBI Taxonomy" id="1068625"/>
    <lineage>
        <taxon>Eukaryota</taxon>
        <taxon>Discoba</taxon>
        <taxon>Euglenozoa</taxon>
        <taxon>Kinetoplastea</taxon>
        <taxon>Metakinetoplastina</taxon>
        <taxon>Trypanosomatida</taxon>
        <taxon>Trypanosomatidae</taxon>
        <taxon>Trypanosoma</taxon>
        <taxon>Nannomonas</taxon>
    </lineage>
</organism>
<name>G0UZV8_TRYCI</name>
<dbReference type="VEuPathDB" id="TriTrypDB:TcIL3000.11.3250"/>
<evidence type="ECO:0000313" key="2">
    <source>
        <dbReference type="EMBL" id="CCC94927.1"/>
    </source>
</evidence>